<comment type="similarity">
    <text evidence="3">Belongs to the aldehyde dehydrogenase family.</text>
</comment>
<dbReference type="Gene3D" id="3.40.605.10">
    <property type="entry name" value="Aldehyde Dehydrogenase, Chain A, domain 1"/>
    <property type="match status" value="1"/>
</dbReference>
<dbReference type="InterPro" id="IPR029510">
    <property type="entry name" value="Ald_DH_CS_GLU"/>
</dbReference>
<dbReference type="SUPFAM" id="SSF53720">
    <property type="entry name" value="ALDH-like"/>
    <property type="match status" value="1"/>
</dbReference>
<keyword evidence="1 3" id="KW-0560">Oxidoreductase</keyword>
<organism evidence="5 6">
    <name type="scientific">Sphingobium lignivorans</name>
    <dbReference type="NCBI Taxonomy" id="2735886"/>
    <lineage>
        <taxon>Bacteria</taxon>
        <taxon>Pseudomonadati</taxon>
        <taxon>Pseudomonadota</taxon>
        <taxon>Alphaproteobacteria</taxon>
        <taxon>Sphingomonadales</taxon>
        <taxon>Sphingomonadaceae</taxon>
        <taxon>Sphingobium</taxon>
    </lineage>
</organism>
<keyword evidence="6" id="KW-1185">Reference proteome</keyword>
<name>A0ABR6NC03_9SPHN</name>
<evidence type="ECO:0000256" key="1">
    <source>
        <dbReference type="ARBA" id="ARBA00023002"/>
    </source>
</evidence>
<dbReference type="PANTHER" id="PTHR11699">
    <property type="entry name" value="ALDEHYDE DEHYDROGENASE-RELATED"/>
    <property type="match status" value="1"/>
</dbReference>
<reference evidence="5 6" key="1">
    <citation type="submission" date="2020-08" db="EMBL/GenBank/DDBJ databases">
        <title>Exploring microbial biodiversity for novel pathways involved in the catabolism of aromatic compounds derived from lignin.</title>
        <authorList>
            <person name="Elkins J."/>
        </authorList>
    </citation>
    <scope>NUCLEOTIDE SEQUENCE [LARGE SCALE GENOMIC DNA]</scope>
    <source>
        <strain evidence="5 6">B1D3A</strain>
    </source>
</reference>
<evidence type="ECO:0000256" key="3">
    <source>
        <dbReference type="RuleBase" id="RU003345"/>
    </source>
</evidence>
<evidence type="ECO:0000256" key="2">
    <source>
        <dbReference type="PROSITE-ProRule" id="PRU10007"/>
    </source>
</evidence>
<dbReference type="PROSITE" id="PS00070">
    <property type="entry name" value="ALDEHYDE_DEHYDR_CYS"/>
    <property type="match status" value="1"/>
</dbReference>
<dbReference type="InterPro" id="IPR016162">
    <property type="entry name" value="Ald_DH_N"/>
</dbReference>
<evidence type="ECO:0000259" key="4">
    <source>
        <dbReference type="Pfam" id="PF00171"/>
    </source>
</evidence>
<dbReference type="RefSeq" id="WP_184150351.1">
    <property type="nucleotide sequence ID" value="NZ_JACHKA010000001.1"/>
</dbReference>
<comment type="caution">
    <text evidence="5">The sequence shown here is derived from an EMBL/GenBank/DDBJ whole genome shotgun (WGS) entry which is preliminary data.</text>
</comment>
<dbReference type="InterPro" id="IPR044086">
    <property type="entry name" value="LUC3-like"/>
</dbReference>
<feature type="domain" description="Aldehyde dehydrogenase" evidence="4">
    <location>
        <begin position="32"/>
        <end position="478"/>
    </location>
</feature>
<dbReference type="InterPro" id="IPR015590">
    <property type="entry name" value="Aldehyde_DH_dom"/>
</dbReference>
<dbReference type="PROSITE" id="PS00687">
    <property type="entry name" value="ALDEHYDE_DEHYDR_GLU"/>
    <property type="match status" value="1"/>
</dbReference>
<dbReference type="Gene3D" id="3.40.309.10">
    <property type="entry name" value="Aldehyde Dehydrogenase, Chain A, domain 2"/>
    <property type="match status" value="1"/>
</dbReference>
<dbReference type="InterPro" id="IPR016163">
    <property type="entry name" value="Ald_DH_C"/>
</dbReference>
<accession>A0ABR6NC03</accession>
<dbReference type="EMBL" id="JACHKA010000001">
    <property type="protein sequence ID" value="MBB5984779.1"/>
    <property type="molecule type" value="Genomic_DNA"/>
</dbReference>
<protein>
    <submittedName>
        <fullName evidence="5">Acyl-CoA reductase-like NAD-dependent aldehyde dehydrogenase</fullName>
    </submittedName>
</protein>
<dbReference type="InterPro" id="IPR016161">
    <property type="entry name" value="Ald_DH/histidinol_DH"/>
</dbReference>
<feature type="active site" evidence="2">
    <location>
        <position position="254"/>
    </location>
</feature>
<dbReference type="Proteomes" id="UP001138540">
    <property type="component" value="Unassembled WGS sequence"/>
</dbReference>
<dbReference type="InterPro" id="IPR016160">
    <property type="entry name" value="Ald_DH_CS_CYS"/>
</dbReference>
<evidence type="ECO:0000313" key="6">
    <source>
        <dbReference type="Proteomes" id="UP001138540"/>
    </source>
</evidence>
<proteinExistence type="inferred from homology"/>
<evidence type="ECO:0000313" key="5">
    <source>
        <dbReference type="EMBL" id="MBB5984779.1"/>
    </source>
</evidence>
<gene>
    <name evidence="5" type="ORF">HNP60_000753</name>
</gene>
<dbReference type="Pfam" id="PF00171">
    <property type="entry name" value="Aldedh"/>
    <property type="match status" value="1"/>
</dbReference>
<dbReference type="CDD" id="cd07106">
    <property type="entry name" value="ALDH_AldA-AAD23400"/>
    <property type="match status" value="1"/>
</dbReference>
<sequence length="483" mass="50801">MSEVDGLNRLQFADGADAHLIGGRPVTGNAGFEVIDPATGRAFALCPDASRADLDAAVAAARAAFPGWAARTYEDRRALIAALADRISAAADDLAPLLTREHGKPLAQARMELAVSGHHMKQLSALDLADEVLRDDERGKVELRWHPLGVVGAIAPWNFPIALAMHKVAQALYTGNTLILKPSPYTPLTTLAIGRLVADLLPPGVLNILAGGNDLGAWMTAHEGIDKISFTGSVATGKKVMASAAATLKRITLELGGNDATLVLEDADLDLAAAGVARSGFYNCGQICMAIKRVYVAEPVRDAFLGKLVEKVSALKVGPGSAGGMDMGPIQNGPQYEKVKAYLADALARPGAQVLTGGQVLPGEGYFIEPTVIAGLDETVPLVCEEQFGPVMPVLSFASEDEAVQRANDSRFGLGASVWSTDETRARAVAGQLMAGTVWINRHGLNESDVPFGGMKESGYGREHGVLGIRAYQELQVVSRPVG</sequence>